<dbReference type="Gene3D" id="1.10.357.10">
    <property type="entry name" value="Tetracycline Repressor, domain 2"/>
    <property type="match status" value="1"/>
</dbReference>
<dbReference type="Pfam" id="PF00440">
    <property type="entry name" value="TetR_N"/>
    <property type="match status" value="1"/>
</dbReference>
<name>A0A4Y9P6S7_9BRAD</name>
<dbReference type="Pfam" id="PF14246">
    <property type="entry name" value="TetR_C_7"/>
    <property type="match status" value="1"/>
</dbReference>
<keyword evidence="3" id="KW-0804">Transcription</keyword>
<dbReference type="PRINTS" id="PR00455">
    <property type="entry name" value="HTHTETR"/>
</dbReference>
<dbReference type="PANTHER" id="PTHR30055">
    <property type="entry name" value="HTH-TYPE TRANSCRIPTIONAL REGULATOR RUTR"/>
    <property type="match status" value="1"/>
</dbReference>
<reference evidence="6 7" key="1">
    <citation type="submission" date="2019-03" db="EMBL/GenBank/DDBJ databases">
        <title>Bradyrhizobium strains diversity.</title>
        <authorList>
            <person name="Urquiaga M.C.O."/>
            <person name="Hungria M."/>
            <person name="Delamuta J.R.M."/>
            <person name="Klepa M.S."/>
        </authorList>
    </citation>
    <scope>NUCLEOTIDE SEQUENCE [LARGE SCALE GENOMIC DNA]</scope>
    <source>
        <strain evidence="6 7">CNPSo 3426</strain>
    </source>
</reference>
<dbReference type="Proteomes" id="UP000297700">
    <property type="component" value="Unassembled WGS sequence"/>
</dbReference>
<dbReference type="GO" id="GO:0000976">
    <property type="term" value="F:transcription cis-regulatory region binding"/>
    <property type="evidence" value="ECO:0007669"/>
    <property type="project" value="TreeGrafter"/>
</dbReference>
<feature type="DNA-binding region" description="H-T-H motif" evidence="4">
    <location>
        <begin position="41"/>
        <end position="60"/>
    </location>
</feature>
<gene>
    <name evidence="6" type="ORF">E4K64_14635</name>
</gene>
<comment type="caution">
    <text evidence="6">The sequence shown here is derived from an EMBL/GenBank/DDBJ whole genome shotgun (WGS) entry which is preliminary data.</text>
</comment>
<evidence type="ECO:0000256" key="2">
    <source>
        <dbReference type="ARBA" id="ARBA00023125"/>
    </source>
</evidence>
<dbReference type="InterPro" id="IPR023772">
    <property type="entry name" value="DNA-bd_HTH_TetR-type_CS"/>
</dbReference>
<dbReference type="PANTHER" id="PTHR30055:SF146">
    <property type="entry name" value="HTH-TYPE TRANSCRIPTIONAL DUAL REGULATOR CECR"/>
    <property type="match status" value="1"/>
</dbReference>
<evidence type="ECO:0000256" key="4">
    <source>
        <dbReference type="PROSITE-ProRule" id="PRU00335"/>
    </source>
</evidence>
<sequence length="233" mass="26042">MVSRRSPKRGRPLKDDAGGVQVRILDAAQQLFLAKGYRSSSIDEISELAPASKPTIYAHFPGKQALFAAVMSRTIDGLTDFHGFMLEGRTVEDKLTSLGTAIVDSVIDESLGVVRATIAEAQRFPELSRNFHDAARERSVRAVSRLLSEADRERARDPEAPIHTRRRQDTAQIFLDLILLPILLRSLHGERPAELRSELASFIKDRVGFFLSACEPDRPHRHKRARANRPSPS</sequence>
<dbReference type="AlphaFoldDB" id="A0A4Y9P6S7"/>
<keyword evidence="1" id="KW-0805">Transcription regulation</keyword>
<dbReference type="GO" id="GO:0003700">
    <property type="term" value="F:DNA-binding transcription factor activity"/>
    <property type="evidence" value="ECO:0007669"/>
    <property type="project" value="TreeGrafter"/>
</dbReference>
<feature type="domain" description="HTH tetR-type" evidence="5">
    <location>
        <begin position="18"/>
        <end position="78"/>
    </location>
</feature>
<evidence type="ECO:0000256" key="3">
    <source>
        <dbReference type="ARBA" id="ARBA00023163"/>
    </source>
</evidence>
<evidence type="ECO:0000259" key="5">
    <source>
        <dbReference type="PROSITE" id="PS50977"/>
    </source>
</evidence>
<dbReference type="Gene3D" id="1.10.10.60">
    <property type="entry name" value="Homeodomain-like"/>
    <property type="match status" value="1"/>
</dbReference>
<dbReference type="EMBL" id="SPQS01000007">
    <property type="protein sequence ID" value="TFV75924.1"/>
    <property type="molecule type" value="Genomic_DNA"/>
</dbReference>
<dbReference type="InterPro" id="IPR009057">
    <property type="entry name" value="Homeodomain-like_sf"/>
</dbReference>
<dbReference type="InterPro" id="IPR039536">
    <property type="entry name" value="TetR_C_Proteobacteria"/>
</dbReference>
<proteinExistence type="predicted"/>
<accession>A0A4Y9P6S7</accession>
<protein>
    <submittedName>
        <fullName evidence="6">TetR/AcrR family transcriptional regulator</fullName>
    </submittedName>
</protein>
<keyword evidence="2 4" id="KW-0238">DNA-binding</keyword>
<evidence type="ECO:0000313" key="7">
    <source>
        <dbReference type="Proteomes" id="UP000297700"/>
    </source>
</evidence>
<evidence type="ECO:0000256" key="1">
    <source>
        <dbReference type="ARBA" id="ARBA00023015"/>
    </source>
</evidence>
<dbReference type="SUPFAM" id="SSF46689">
    <property type="entry name" value="Homeodomain-like"/>
    <property type="match status" value="1"/>
</dbReference>
<dbReference type="InterPro" id="IPR050109">
    <property type="entry name" value="HTH-type_TetR-like_transc_reg"/>
</dbReference>
<dbReference type="InterPro" id="IPR001647">
    <property type="entry name" value="HTH_TetR"/>
</dbReference>
<dbReference type="FunFam" id="1.10.10.60:FF:000141">
    <property type="entry name" value="TetR family transcriptional regulator"/>
    <property type="match status" value="1"/>
</dbReference>
<organism evidence="6 7">
    <name type="scientific">Bradyrhizobium frederickii</name>
    <dbReference type="NCBI Taxonomy" id="2560054"/>
    <lineage>
        <taxon>Bacteria</taxon>
        <taxon>Pseudomonadati</taxon>
        <taxon>Pseudomonadota</taxon>
        <taxon>Alphaproteobacteria</taxon>
        <taxon>Hyphomicrobiales</taxon>
        <taxon>Nitrobacteraceae</taxon>
        <taxon>Bradyrhizobium</taxon>
    </lineage>
</organism>
<dbReference type="PROSITE" id="PS50977">
    <property type="entry name" value="HTH_TETR_2"/>
    <property type="match status" value="1"/>
</dbReference>
<dbReference type="PROSITE" id="PS01081">
    <property type="entry name" value="HTH_TETR_1"/>
    <property type="match status" value="1"/>
</dbReference>
<evidence type="ECO:0000313" key="6">
    <source>
        <dbReference type="EMBL" id="TFV75924.1"/>
    </source>
</evidence>